<keyword evidence="2" id="KW-0472">Membrane</keyword>
<dbReference type="InterPro" id="IPR014717">
    <property type="entry name" value="Transl_elong_EF1B/ribsomal_bS6"/>
</dbReference>
<sequence length="212" mass="24053">MALDYKNSLNRYRRYLQTVQARPLWSASLWTVFSLALMIILLVFAFRPTLVTISTLVGKIQSYKEIDAKLDQKIMAVQRASEELQKNENRLSLIEEALPETAQWEGWSKTILGKASESGVTIDLLTVEKIPLPGNVPPPVKKDLLLPENSQRLVFTLKGTAQYDQIRLLITKLESLRRVTMVTNLTIGKTKEGGLYFELEGQSAFGWKEINI</sequence>
<dbReference type="Proteomes" id="UP000034502">
    <property type="component" value="Unassembled WGS sequence"/>
</dbReference>
<proteinExistence type="predicted"/>
<evidence type="ECO:0000313" key="4">
    <source>
        <dbReference type="Proteomes" id="UP000034502"/>
    </source>
</evidence>
<keyword evidence="1" id="KW-0175">Coiled coil</keyword>
<dbReference type="AlphaFoldDB" id="A0A0G1S6N2"/>
<dbReference type="STRING" id="1618364.UX86_C0002G0028"/>
<dbReference type="Gene3D" id="3.30.70.60">
    <property type="match status" value="1"/>
</dbReference>
<evidence type="ECO:0000313" key="3">
    <source>
        <dbReference type="EMBL" id="KKU65062.1"/>
    </source>
</evidence>
<protein>
    <submittedName>
        <fullName evidence="3">Uncharacterized protein</fullName>
    </submittedName>
</protein>
<name>A0A0G1S6N2_9BACT</name>
<comment type="caution">
    <text evidence="3">The sequence shown here is derived from an EMBL/GenBank/DDBJ whole genome shotgun (WGS) entry which is preliminary data.</text>
</comment>
<evidence type="ECO:0000256" key="2">
    <source>
        <dbReference type="SAM" id="Phobius"/>
    </source>
</evidence>
<keyword evidence="2" id="KW-0812">Transmembrane</keyword>
<accession>A0A0G1S6N2</accession>
<evidence type="ECO:0000256" key="1">
    <source>
        <dbReference type="SAM" id="Coils"/>
    </source>
</evidence>
<feature type="transmembrane region" description="Helical" evidence="2">
    <location>
        <begin position="24"/>
        <end position="46"/>
    </location>
</feature>
<organism evidence="3 4">
    <name type="scientific">Candidatus Amesbacteria bacterium GW2011_GWC1_47_15</name>
    <dbReference type="NCBI Taxonomy" id="1618364"/>
    <lineage>
        <taxon>Bacteria</taxon>
        <taxon>Candidatus Amesiibacteriota</taxon>
    </lineage>
</organism>
<gene>
    <name evidence="3" type="ORF">UX86_C0002G0028</name>
</gene>
<dbReference type="EMBL" id="LCNU01000002">
    <property type="protein sequence ID" value="KKU65062.1"/>
    <property type="molecule type" value="Genomic_DNA"/>
</dbReference>
<reference evidence="3 4" key="1">
    <citation type="journal article" date="2015" name="Nature">
        <title>rRNA introns, odd ribosomes, and small enigmatic genomes across a large radiation of phyla.</title>
        <authorList>
            <person name="Brown C.T."/>
            <person name="Hug L.A."/>
            <person name="Thomas B.C."/>
            <person name="Sharon I."/>
            <person name="Castelle C.J."/>
            <person name="Singh A."/>
            <person name="Wilkins M.J."/>
            <person name="Williams K.H."/>
            <person name="Banfield J.F."/>
        </authorList>
    </citation>
    <scope>NUCLEOTIDE SEQUENCE [LARGE SCALE GENOMIC DNA]</scope>
</reference>
<feature type="coiled-coil region" evidence="1">
    <location>
        <begin position="70"/>
        <end position="97"/>
    </location>
</feature>
<keyword evidence="2" id="KW-1133">Transmembrane helix</keyword>